<keyword evidence="1" id="KW-0812">Transmembrane</keyword>
<keyword evidence="1" id="KW-1133">Transmembrane helix</keyword>
<dbReference type="AlphaFoldDB" id="A0A644XF05"/>
<comment type="caution">
    <text evidence="2">The sequence shown here is derived from an EMBL/GenBank/DDBJ whole genome shotgun (WGS) entry which is preliminary data.</text>
</comment>
<feature type="transmembrane region" description="Helical" evidence="1">
    <location>
        <begin position="80"/>
        <end position="100"/>
    </location>
</feature>
<keyword evidence="1" id="KW-0472">Membrane</keyword>
<protein>
    <recommendedName>
        <fullName evidence="3">Holin-X, holin superfamily III</fullName>
    </recommendedName>
</protein>
<organism evidence="2">
    <name type="scientific">bioreactor metagenome</name>
    <dbReference type="NCBI Taxonomy" id="1076179"/>
    <lineage>
        <taxon>unclassified sequences</taxon>
        <taxon>metagenomes</taxon>
        <taxon>ecological metagenomes</taxon>
    </lineage>
</organism>
<feature type="transmembrane region" description="Helical" evidence="1">
    <location>
        <begin position="43"/>
        <end position="68"/>
    </location>
</feature>
<evidence type="ECO:0008006" key="3">
    <source>
        <dbReference type="Google" id="ProtNLM"/>
    </source>
</evidence>
<reference evidence="2" key="1">
    <citation type="submission" date="2019-08" db="EMBL/GenBank/DDBJ databases">
        <authorList>
            <person name="Kucharzyk K."/>
            <person name="Murdoch R.W."/>
            <person name="Higgins S."/>
            <person name="Loffler F."/>
        </authorList>
    </citation>
    <scope>NUCLEOTIDE SEQUENCE</scope>
</reference>
<gene>
    <name evidence="2" type="ORF">SDC9_61170</name>
</gene>
<accession>A0A644XF05</accession>
<proteinExistence type="predicted"/>
<dbReference type="EMBL" id="VSSQ01002340">
    <property type="protein sequence ID" value="MPM14806.1"/>
    <property type="molecule type" value="Genomic_DNA"/>
</dbReference>
<evidence type="ECO:0000256" key="1">
    <source>
        <dbReference type="SAM" id="Phobius"/>
    </source>
</evidence>
<sequence length="127" mass="14085">MKQYQEEGGPATRIENLAGSAKDYAEMRIDAFKLRLTEKLSILFSRIIFSLIILILLGIACAFLASALSLYIGDLIGSKAAGSLITASLFILLAIIAYLMKKKFLLDSMVRLFVSIIFDNENEEEKS</sequence>
<name>A0A644XF05_9ZZZZ</name>
<evidence type="ECO:0000313" key="2">
    <source>
        <dbReference type="EMBL" id="MPM14806.1"/>
    </source>
</evidence>